<evidence type="ECO:0000256" key="1">
    <source>
        <dbReference type="ARBA" id="ARBA00022553"/>
    </source>
</evidence>
<dbReference type="Gene3D" id="3.40.50.2300">
    <property type="match status" value="1"/>
</dbReference>
<protein>
    <recommendedName>
        <fullName evidence="3">Response regulatory domain-containing protein</fullName>
    </recommendedName>
</protein>
<evidence type="ECO:0000313" key="4">
    <source>
        <dbReference type="EMBL" id="OGC41120.1"/>
    </source>
</evidence>
<evidence type="ECO:0000313" key="5">
    <source>
        <dbReference type="Proteomes" id="UP000179242"/>
    </source>
</evidence>
<dbReference type="SUPFAM" id="SSF52172">
    <property type="entry name" value="CheY-like"/>
    <property type="match status" value="1"/>
</dbReference>
<feature type="modified residue" description="4-aspartylphosphate" evidence="2">
    <location>
        <position position="53"/>
    </location>
</feature>
<feature type="domain" description="Response regulatory" evidence="3">
    <location>
        <begin position="5"/>
        <end position="115"/>
    </location>
</feature>
<accession>A0A1F4U8E9</accession>
<dbReference type="GO" id="GO:0000160">
    <property type="term" value="P:phosphorelay signal transduction system"/>
    <property type="evidence" value="ECO:0007669"/>
    <property type="project" value="InterPro"/>
</dbReference>
<dbReference type="InterPro" id="IPR001789">
    <property type="entry name" value="Sig_transdc_resp-reg_receiver"/>
</dbReference>
<comment type="caution">
    <text evidence="4">The sequence shown here is derived from an EMBL/GenBank/DDBJ whole genome shotgun (WGS) entry which is preliminary data.</text>
</comment>
<dbReference type="InterPro" id="IPR050595">
    <property type="entry name" value="Bact_response_regulator"/>
</dbReference>
<dbReference type="Pfam" id="PF00072">
    <property type="entry name" value="Response_reg"/>
    <property type="match status" value="1"/>
</dbReference>
<reference evidence="4 5" key="1">
    <citation type="journal article" date="2016" name="Nat. Commun.">
        <title>Thousands of microbial genomes shed light on interconnected biogeochemical processes in an aquifer system.</title>
        <authorList>
            <person name="Anantharaman K."/>
            <person name="Brown C.T."/>
            <person name="Hug L.A."/>
            <person name="Sharon I."/>
            <person name="Castelle C.J."/>
            <person name="Probst A.J."/>
            <person name="Thomas B.C."/>
            <person name="Singh A."/>
            <person name="Wilkins M.J."/>
            <person name="Karaoz U."/>
            <person name="Brodie E.L."/>
            <person name="Williams K.H."/>
            <person name="Hubbard S.S."/>
            <person name="Banfield J.F."/>
        </authorList>
    </citation>
    <scope>NUCLEOTIDE SEQUENCE [LARGE SCALE GENOMIC DNA]</scope>
</reference>
<organism evidence="4 5">
    <name type="scientific">candidate division WOR-1 bacterium RIFOXYC2_FULL_46_14</name>
    <dbReference type="NCBI Taxonomy" id="1802587"/>
    <lineage>
        <taxon>Bacteria</taxon>
        <taxon>Bacillati</taxon>
        <taxon>Saganbacteria</taxon>
    </lineage>
</organism>
<evidence type="ECO:0000256" key="2">
    <source>
        <dbReference type="PROSITE-ProRule" id="PRU00169"/>
    </source>
</evidence>
<dbReference type="Proteomes" id="UP000179242">
    <property type="component" value="Unassembled WGS sequence"/>
</dbReference>
<dbReference type="PANTHER" id="PTHR44591">
    <property type="entry name" value="STRESS RESPONSE REGULATOR PROTEIN 1"/>
    <property type="match status" value="1"/>
</dbReference>
<dbReference type="AlphaFoldDB" id="A0A1F4U8E9"/>
<sequence>MSAKKILVADDQDPNRKIIKDLLTAKGYQVIEAKNGAEAIKKAGENPDLILLDIVMPDIDGFAVAQKLKKGTKFIMLTAHEDGEVIKKAFAAGALDYISKPFQPADLLQKIAKYLG</sequence>
<dbReference type="PROSITE" id="PS50110">
    <property type="entry name" value="RESPONSE_REGULATORY"/>
    <property type="match status" value="1"/>
</dbReference>
<gene>
    <name evidence="4" type="ORF">A2438_07265</name>
</gene>
<evidence type="ECO:0000259" key="3">
    <source>
        <dbReference type="PROSITE" id="PS50110"/>
    </source>
</evidence>
<dbReference type="InterPro" id="IPR011006">
    <property type="entry name" value="CheY-like_superfamily"/>
</dbReference>
<dbReference type="SMART" id="SM00448">
    <property type="entry name" value="REC"/>
    <property type="match status" value="1"/>
</dbReference>
<keyword evidence="1 2" id="KW-0597">Phosphoprotein</keyword>
<proteinExistence type="predicted"/>
<dbReference type="EMBL" id="MEUJ01000001">
    <property type="protein sequence ID" value="OGC41120.1"/>
    <property type="molecule type" value="Genomic_DNA"/>
</dbReference>
<dbReference type="PANTHER" id="PTHR44591:SF3">
    <property type="entry name" value="RESPONSE REGULATORY DOMAIN-CONTAINING PROTEIN"/>
    <property type="match status" value="1"/>
</dbReference>
<name>A0A1F4U8E9_UNCSA</name>